<feature type="transmembrane region" description="Helical" evidence="8">
    <location>
        <begin position="312"/>
        <end position="331"/>
    </location>
</feature>
<evidence type="ECO:0000256" key="4">
    <source>
        <dbReference type="ARBA" id="ARBA00022475"/>
    </source>
</evidence>
<organism evidence="9 10">
    <name type="scientific">Lactobacillus psittaci DSM 15354</name>
    <dbReference type="NCBI Taxonomy" id="1122152"/>
    <lineage>
        <taxon>Bacteria</taxon>
        <taxon>Bacillati</taxon>
        <taxon>Bacillota</taxon>
        <taxon>Bacilli</taxon>
        <taxon>Lactobacillales</taxon>
        <taxon>Lactobacillaceae</taxon>
        <taxon>Lactobacillus</taxon>
    </lineage>
</organism>
<accession>A0A0R1S2X9</accession>
<dbReference type="eggNOG" id="COG1620">
    <property type="taxonomic scope" value="Bacteria"/>
</dbReference>
<feature type="transmembrane region" description="Helical" evidence="8">
    <location>
        <begin position="176"/>
        <end position="200"/>
    </location>
</feature>
<comment type="function">
    <text evidence="8">Uptake of L-lactate across the membrane. Can also transport D-lactate and glycolate.</text>
</comment>
<keyword evidence="10" id="KW-1185">Reference proteome</keyword>
<dbReference type="OrthoDB" id="9761056at2"/>
<dbReference type="EMBL" id="AZFB01000004">
    <property type="protein sequence ID" value="KRL63356.1"/>
    <property type="molecule type" value="Genomic_DNA"/>
</dbReference>
<protein>
    <recommendedName>
        <fullName evidence="8">L-lactate permease</fullName>
    </recommendedName>
</protein>
<dbReference type="InterPro" id="IPR003804">
    <property type="entry name" value="Lactate_perm"/>
</dbReference>
<feature type="transmembrane region" description="Helical" evidence="8">
    <location>
        <begin position="352"/>
        <end position="368"/>
    </location>
</feature>
<keyword evidence="4 8" id="KW-1003">Cell membrane</keyword>
<feature type="transmembrane region" description="Helical" evidence="8">
    <location>
        <begin position="212"/>
        <end position="231"/>
    </location>
</feature>
<dbReference type="AlphaFoldDB" id="A0A0R1S2X9"/>
<dbReference type="Pfam" id="PF02652">
    <property type="entry name" value="Lactate_perm"/>
    <property type="match status" value="1"/>
</dbReference>
<feature type="transmembrane region" description="Helical" evidence="8">
    <location>
        <begin position="99"/>
        <end position="132"/>
    </location>
</feature>
<evidence type="ECO:0000256" key="2">
    <source>
        <dbReference type="ARBA" id="ARBA00010100"/>
    </source>
</evidence>
<feature type="transmembrane region" description="Helical" evidence="8">
    <location>
        <begin position="468"/>
        <end position="492"/>
    </location>
</feature>
<dbReference type="GO" id="GO:0015295">
    <property type="term" value="F:solute:proton symporter activity"/>
    <property type="evidence" value="ECO:0007669"/>
    <property type="project" value="TreeGrafter"/>
</dbReference>
<evidence type="ECO:0000256" key="6">
    <source>
        <dbReference type="ARBA" id="ARBA00022989"/>
    </source>
</evidence>
<keyword evidence="6 8" id="KW-1133">Transmembrane helix</keyword>
<dbReference type="RefSeq" id="WP_027824977.1">
    <property type="nucleotide sequence ID" value="NZ_AUEI01000007.1"/>
</dbReference>
<feature type="transmembrane region" description="Helical" evidence="8">
    <location>
        <begin position="144"/>
        <end position="164"/>
    </location>
</feature>
<evidence type="ECO:0000256" key="7">
    <source>
        <dbReference type="ARBA" id="ARBA00023136"/>
    </source>
</evidence>
<feature type="transmembrane region" description="Helical" evidence="8">
    <location>
        <begin position="28"/>
        <end position="47"/>
    </location>
</feature>
<feature type="transmembrane region" description="Helical" evidence="8">
    <location>
        <begin position="388"/>
        <end position="405"/>
    </location>
</feature>
<evidence type="ECO:0000256" key="8">
    <source>
        <dbReference type="RuleBase" id="RU365092"/>
    </source>
</evidence>
<dbReference type="GO" id="GO:0015129">
    <property type="term" value="F:lactate transmembrane transporter activity"/>
    <property type="evidence" value="ECO:0007669"/>
    <property type="project" value="UniProtKB-UniRule"/>
</dbReference>
<proteinExistence type="inferred from homology"/>
<feature type="transmembrane region" description="Helical" evidence="8">
    <location>
        <begin position="265"/>
        <end position="292"/>
    </location>
</feature>
<comment type="caution">
    <text evidence="9">The sequence shown here is derived from an EMBL/GenBank/DDBJ whole genome shotgun (WGS) entry which is preliminary data.</text>
</comment>
<evidence type="ECO:0000256" key="5">
    <source>
        <dbReference type="ARBA" id="ARBA00022692"/>
    </source>
</evidence>
<dbReference type="GO" id="GO:0005886">
    <property type="term" value="C:plasma membrane"/>
    <property type="evidence" value="ECO:0007669"/>
    <property type="project" value="UniProtKB-SubCell"/>
</dbReference>
<dbReference type="STRING" id="1122152.GCA_000425905_01005"/>
<keyword evidence="3 8" id="KW-0813">Transport</keyword>
<evidence type="ECO:0000313" key="9">
    <source>
        <dbReference type="EMBL" id="KRL63356.1"/>
    </source>
</evidence>
<dbReference type="Proteomes" id="UP000051931">
    <property type="component" value="Unassembled WGS sequence"/>
</dbReference>
<feature type="transmembrane region" description="Helical" evidence="8">
    <location>
        <begin position="59"/>
        <end position="79"/>
    </location>
</feature>
<keyword evidence="5 8" id="KW-0812">Transmembrane</keyword>
<sequence length="499" mass="53408">MQVIISLLPIVWLVITLGVFKWPVIKAATSGLLITFVLALLASDLSLKLTTLATLDGVAMGLVTISYVVISALFSYNLSVYSGGIGKIEAALAHLSQDYRILVLILCWSFGAFLESVAGFGIAVAIPAGMLISMGVKPLKAASVSLLANTATTAFGAVGLPVITLADVTKLNVQTLATYVSIELLLACILVPFLLIYLLTESWKQVFELWQFILVSGLTYGVVQLIIAYFMGSELPTIVASLVTLLVQILLVKRKDNSISKKINLIELIPAVLPFILIFVLVLVTSPVFPTINQYLNIQLIFTIYPKVSQTFNLLTSPGTLILIATVIGGLTQRISLQEQGRILFKTIQSSFKTVITICAIVGLAKIMDYSGMTTNLADFLVTSLGPIYPLVAPIIGALGSFATGSNTSSNVLFGELQLTSAKDLAVNKYWLVASNMAGSTAGSMLSPQSIAVASATSKQLRGREGEILATSIKWALIYLGFICLSLFILGLTSQNLHF</sequence>
<dbReference type="NCBIfam" id="TIGR00795">
    <property type="entry name" value="lctP"/>
    <property type="match status" value="1"/>
</dbReference>
<name>A0A0R1S2X9_9LACO</name>
<feature type="transmembrane region" description="Helical" evidence="8">
    <location>
        <begin position="237"/>
        <end position="253"/>
    </location>
</feature>
<comment type="subcellular location">
    <subcellularLocation>
        <location evidence="1 8">Cell membrane</location>
        <topology evidence="1 8">Multi-pass membrane protein</topology>
    </subcellularLocation>
</comment>
<comment type="similarity">
    <text evidence="2 8">Belongs to the lactate permease family.</text>
</comment>
<dbReference type="PANTHER" id="PTHR30003:SF0">
    <property type="entry name" value="GLYCOLATE PERMEASE GLCA-RELATED"/>
    <property type="match status" value="1"/>
</dbReference>
<dbReference type="PANTHER" id="PTHR30003">
    <property type="entry name" value="L-LACTATE PERMEASE"/>
    <property type="match status" value="1"/>
</dbReference>
<dbReference type="PATRIC" id="fig|1122152.4.peg.950"/>
<evidence type="ECO:0000313" key="10">
    <source>
        <dbReference type="Proteomes" id="UP000051931"/>
    </source>
</evidence>
<evidence type="ECO:0000256" key="3">
    <source>
        <dbReference type="ARBA" id="ARBA00022448"/>
    </source>
</evidence>
<gene>
    <name evidence="9" type="ORF">FC23_GL000926</name>
</gene>
<evidence type="ECO:0000256" key="1">
    <source>
        <dbReference type="ARBA" id="ARBA00004651"/>
    </source>
</evidence>
<reference evidence="9 10" key="1">
    <citation type="journal article" date="2015" name="Genome Announc.">
        <title>Expanding the biotechnology potential of lactobacilli through comparative genomics of 213 strains and associated genera.</title>
        <authorList>
            <person name="Sun Z."/>
            <person name="Harris H.M."/>
            <person name="McCann A."/>
            <person name="Guo C."/>
            <person name="Argimon S."/>
            <person name="Zhang W."/>
            <person name="Yang X."/>
            <person name="Jeffery I.B."/>
            <person name="Cooney J.C."/>
            <person name="Kagawa T.F."/>
            <person name="Liu W."/>
            <person name="Song Y."/>
            <person name="Salvetti E."/>
            <person name="Wrobel A."/>
            <person name="Rasinkangas P."/>
            <person name="Parkhill J."/>
            <person name="Rea M.C."/>
            <person name="O'Sullivan O."/>
            <person name="Ritari J."/>
            <person name="Douillard F.P."/>
            <person name="Paul Ross R."/>
            <person name="Yang R."/>
            <person name="Briner A.E."/>
            <person name="Felis G.E."/>
            <person name="de Vos W.M."/>
            <person name="Barrangou R."/>
            <person name="Klaenhammer T.R."/>
            <person name="Caufield P.W."/>
            <person name="Cui Y."/>
            <person name="Zhang H."/>
            <person name="O'Toole P.W."/>
        </authorList>
    </citation>
    <scope>NUCLEOTIDE SEQUENCE [LARGE SCALE GENOMIC DNA]</scope>
    <source>
        <strain evidence="9 10">DSM 15354</strain>
    </source>
</reference>
<keyword evidence="7 8" id="KW-0472">Membrane</keyword>